<evidence type="ECO:0000256" key="4">
    <source>
        <dbReference type="ARBA" id="ARBA00023163"/>
    </source>
</evidence>
<evidence type="ECO:0000256" key="3">
    <source>
        <dbReference type="ARBA" id="ARBA00023015"/>
    </source>
</evidence>
<keyword evidence="2" id="KW-0678">Repressor</keyword>
<dbReference type="KEGG" id="hmg:100211162"/>
<gene>
    <name evidence="7" type="primary">SAP18</name>
    <name evidence="9" type="synonym">LOC100211162</name>
</gene>
<accession>T2MJU2</accession>
<dbReference type="InterPro" id="IPR042534">
    <property type="entry name" value="SAP18_sf"/>
</dbReference>
<dbReference type="FunFam" id="3.10.20.550:FF:000001">
    <property type="entry name" value="Histone deacetylase complex subunit SAP18"/>
    <property type="match status" value="1"/>
</dbReference>
<dbReference type="Pfam" id="PF06487">
    <property type="entry name" value="SAP18"/>
    <property type="match status" value="1"/>
</dbReference>
<evidence type="ECO:0000256" key="2">
    <source>
        <dbReference type="ARBA" id="ARBA00022491"/>
    </source>
</evidence>
<feature type="compositionally biased region" description="Basic and acidic residues" evidence="6">
    <location>
        <begin position="14"/>
        <end position="28"/>
    </location>
</feature>
<dbReference type="Proteomes" id="UP001652625">
    <property type="component" value="Chromosome 03"/>
</dbReference>
<dbReference type="EMBL" id="HAAD01005950">
    <property type="protein sequence ID" value="CDG72182.1"/>
    <property type="molecule type" value="mRNA"/>
</dbReference>
<protein>
    <recommendedName>
        <fullName evidence="5">18 kDa Sin3-associated polypeptide</fullName>
    </recommendedName>
</protein>
<evidence type="ECO:0000256" key="1">
    <source>
        <dbReference type="ARBA" id="ARBA00009143"/>
    </source>
</evidence>
<evidence type="ECO:0000256" key="6">
    <source>
        <dbReference type="SAM" id="MobiDB-lite"/>
    </source>
</evidence>
<dbReference type="GeneID" id="100211162"/>
<evidence type="ECO:0000313" key="9">
    <source>
        <dbReference type="RefSeq" id="XP_065648732.1"/>
    </source>
</evidence>
<feature type="compositionally biased region" description="Basic residues" evidence="6">
    <location>
        <begin position="1"/>
        <end position="13"/>
    </location>
</feature>
<dbReference type="PANTHER" id="PTHR13082">
    <property type="entry name" value="SAP18"/>
    <property type="match status" value="1"/>
</dbReference>
<dbReference type="InterPro" id="IPR010516">
    <property type="entry name" value="SAP18"/>
</dbReference>
<keyword evidence="8" id="KW-1185">Reference proteome</keyword>
<dbReference type="Gene3D" id="3.10.20.550">
    <property type="entry name" value="ASAP complex, SAP18 subunit"/>
    <property type="match status" value="1"/>
</dbReference>
<feature type="region of interest" description="Disordered" evidence="6">
    <location>
        <begin position="1"/>
        <end position="46"/>
    </location>
</feature>
<dbReference type="RefSeq" id="XP_065648732.1">
    <property type="nucleotide sequence ID" value="XM_065792660.1"/>
</dbReference>
<dbReference type="OrthoDB" id="440566at2759"/>
<evidence type="ECO:0000256" key="5">
    <source>
        <dbReference type="ARBA" id="ARBA00030511"/>
    </source>
</evidence>
<keyword evidence="4" id="KW-0804">Transcription</keyword>
<proteinExistence type="evidence at transcript level"/>
<evidence type="ECO:0000313" key="7">
    <source>
        <dbReference type="EMBL" id="CDG72182.1"/>
    </source>
</evidence>
<reference evidence="7" key="1">
    <citation type="journal article" date="2013" name="Genome Biol. Evol.">
        <title>Punctuated emergences of genetic and phenotypic innovations in eumetazoan, bilaterian, euteleostome, and hominidae ancestors.</title>
        <authorList>
            <person name="Wenger Y."/>
            <person name="Galliot B."/>
        </authorList>
    </citation>
    <scope>NUCLEOTIDE SEQUENCE</scope>
    <source>
        <tissue evidence="7">Whole animals</tissue>
    </source>
</reference>
<keyword evidence="3" id="KW-0805">Transcription regulation</keyword>
<dbReference type="RefSeq" id="XP_002162376.1">
    <property type="nucleotide sequence ID" value="XM_002162340.2"/>
</dbReference>
<dbReference type="OMA" id="FWSATME"/>
<organism evidence="7">
    <name type="scientific">Hydra vulgaris</name>
    <name type="common">Hydra</name>
    <name type="synonym">Hydra attenuata</name>
    <dbReference type="NCBI Taxonomy" id="6087"/>
    <lineage>
        <taxon>Eukaryota</taxon>
        <taxon>Metazoa</taxon>
        <taxon>Cnidaria</taxon>
        <taxon>Hydrozoa</taxon>
        <taxon>Hydroidolina</taxon>
        <taxon>Anthoathecata</taxon>
        <taxon>Aplanulata</taxon>
        <taxon>Hydridae</taxon>
        <taxon>Hydra</taxon>
    </lineage>
</organism>
<dbReference type="GO" id="GO:0003714">
    <property type="term" value="F:transcription corepressor activity"/>
    <property type="evidence" value="ECO:0007669"/>
    <property type="project" value="TreeGrafter"/>
</dbReference>
<dbReference type="GO" id="GO:0005634">
    <property type="term" value="C:nucleus"/>
    <property type="evidence" value="ECO:0007669"/>
    <property type="project" value="TreeGrafter"/>
</dbReference>
<dbReference type="AlphaFoldDB" id="T2MJU2"/>
<reference evidence="9" key="2">
    <citation type="submission" date="2025-05" db="UniProtKB">
        <authorList>
            <consortium name="RefSeq"/>
        </authorList>
    </citation>
    <scope>IDENTIFICATION</scope>
</reference>
<sequence length="183" mass="21090">MSDRHRSRSRSPRRVSERTNDGIQERLKKLSGMENGSTNDKEPRKKEVVEDVLKIDREKTCPLLLRVFCNIGGHHKIEDFASGKTPSNELQIYTWKDATLKELMNLVKEVNPEARRDGTYFDFAIVYPNFSRGGYNLKDIGTTCSGQSCPDDNATLHSKKFRIGDFLDIAILLRPRRERRDSM</sequence>
<comment type="similarity">
    <text evidence="1">Belongs to the SAP18 family.</text>
</comment>
<name>T2MJU2_HYDVU</name>
<dbReference type="PANTHER" id="PTHR13082:SF0">
    <property type="entry name" value="HISTONE DEACETYLASE COMPLEX SUBUNIT SAP18"/>
    <property type="match status" value="1"/>
</dbReference>
<evidence type="ECO:0000313" key="8">
    <source>
        <dbReference type="Proteomes" id="UP001652625"/>
    </source>
</evidence>